<protein>
    <submittedName>
        <fullName evidence="2">Uncharacterized protein</fullName>
    </submittedName>
</protein>
<organism evidence="2 3">
    <name type="scientific">Pseudocohnilembus persalinus</name>
    <name type="common">Ciliate</name>
    <dbReference type="NCBI Taxonomy" id="266149"/>
    <lineage>
        <taxon>Eukaryota</taxon>
        <taxon>Sar</taxon>
        <taxon>Alveolata</taxon>
        <taxon>Ciliophora</taxon>
        <taxon>Intramacronucleata</taxon>
        <taxon>Oligohymenophorea</taxon>
        <taxon>Scuticociliatia</taxon>
        <taxon>Philasterida</taxon>
        <taxon>Pseudocohnilembidae</taxon>
        <taxon>Pseudocohnilembus</taxon>
    </lineage>
</organism>
<comment type="caution">
    <text evidence="2">The sequence shown here is derived from an EMBL/GenBank/DDBJ whole genome shotgun (WGS) entry which is preliminary data.</text>
</comment>
<proteinExistence type="predicted"/>
<reference evidence="2 3" key="1">
    <citation type="journal article" date="2015" name="Sci. Rep.">
        <title>Genome of the facultative scuticociliatosis pathogen Pseudocohnilembus persalinus provides insight into its virulence through horizontal gene transfer.</title>
        <authorList>
            <person name="Xiong J."/>
            <person name="Wang G."/>
            <person name="Cheng J."/>
            <person name="Tian M."/>
            <person name="Pan X."/>
            <person name="Warren A."/>
            <person name="Jiang C."/>
            <person name="Yuan D."/>
            <person name="Miao W."/>
        </authorList>
    </citation>
    <scope>NUCLEOTIDE SEQUENCE [LARGE SCALE GENOMIC DNA]</scope>
    <source>
        <strain evidence="2">36N120E</strain>
    </source>
</reference>
<evidence type="ECO:0000313" key="2">
    <source>
        <dbReference type="EMBL" id="KRX08537.1"/>
    </source>
</evidence>
<sequence>MLRSSNQQISQLSQSNIQTIDQEQFQQSNNYHPDQLEARLERIGDNLQNIYNIDKKKRLKYIDIEGLGVGKLAKDETFSYLKNELQKWKQLQLQNKPEQITFVEFKNKLYEELTFQLNEIVQTKQKYNQQKFLTDVKYWYNQQVAMMKSQDSSQKCKPISFQRSQVQFYNQDLAFSEKNRTKYNNIEPAEDRVKYFGRKLPQNLQNSMQESFLSKPTTAQASTSQNWFTNSLLQNRKEQMLGSQEMNNTFRPGSTISNFRMKHDNLSLNDQNQFLRNNLKSADSQLRPDTGFLSMKSNQSGWGTSMNFGNFKTVVINDKIAEKDENGKIIEEKYVENDTPSRREILLDQEQQIQNGQEVKSAYRDYVSTQSIPELRMEQKWLHNRHKELQQKREDEEFVKYMQNWSTNKAQYEEEMIKKHQYYLHGSKFFNMQIQKKDKQKKEECSEEDFKEVFVDQQEDQDELEFQKYLNLKNNKNTEKQKNKVFQSERVQTFLEQQRESLTDIKDEKASQLIPSMASFDDNYKTNKENKKSYEVIEDKLEYEDEEQDKQKQQQQKFNIQNQKSGKNNFISENQKEEDQDNSVTKPKKIVFGNFKNQKGIKSEKFFKKPEQVMHNNLIISVENRAAIQKAEQMRQVQTANDVTKRDHRNIGDLELEMKRERIAKIRKMRGKIIGQQESKIIDEEPIVIQKRKDLSLSVYNRKNNPFKGSQLNTKYQQNSIDNNLARTKSTFNFGPASQTTTNFSNSAYQFYKNKTKLSQIQNDQEWKSNKFSTNGRYRPFSSIYGSISSTDIKKSQMHDIRQSKNAMAKSGLKINTKTLSQALLTPEALPLSDLAILPRDDQRLFSNPYMIVKKKKKQK</sequence>
<dbReference type="EMBL" id="LDAU01000063">
    <property type="protein sequence ID" value="KRX08537.1"/>
    <property type="molecule type" value="Genomic_DNA"/>
</dbReference>
<gene>
    <name evidence="2" type="ORF">PPERSA_13018</name>
</gene>
<dbReference type="AlphaFoldDB" id="A0A0V0R1Z0"/>
<evidence type="ECO:0000313" key="3">
    <source>
        <dbReference type="Proteomes" id="UP000054937"/>
    </source>
</evidence>
<accession>A0A0V0R1Z0</accession>
<evidence type="ECO:0000256" key="1">
    <source>
        <dbReference type="SAM" id="MobiDB-lite"/>
    </source>
</evidence>
<dbReference type="OMA" id="RLENIWY"/>
<dbReference type="Proteomes" id="UP000054937">
    <property type="component" value="Unassembled WGS sequence"/>
</dbReference>
<dbReference type="InParanoid" id="A0A0V0R1Z0"/>
<feature type="region of interest" description="Disordered" evidence="1">
    <location>
        <begin position="545"/>
        <end position="585"/>
    </location>
</feature>
<feature type="compositionally biased region" description="Low complexity" evidence="1">
    <location>
        <begin position="553"/>
        <end position="564"/>
    </location>
</feature>
<name>A0A0V0R1Z0_PSEPJ</name>
<keyword evidence="3" id="KW-1185">Reference proteome</keyword>